<gene>
    <name evidence="2" type="ORF">SAMN05660706_13329</name>
</gene>
<evidence type="ECO:0000256" key="1">
    <source>
        <dbReference type="SAM" id="Phobius"/>
    </source>
</evidence>
<dbReference type="RefSeq" id="WP_165608381.1">
    <property type="nucleotide sequence ID" value="NZ_FOYM01000033.1"/>
</dbReference>
<dbReference type="STRING" id="39060.SAMN05660706_13329"/>
<evidence type="ECO:0000313" key="2">
    <source>
        <dbReference type="EMBL" id="SFR14841.1"/>
    </source>
</evidence>
<organism evidence="2 3">
    <name type="scientific">Desulfoscipio geothermicus DSM 3669</name>
    <dbReference type="NCBI Taxonomy" id="1121426"/>
    <lineage>
        <taxon>Bacteria</taxon>
        <taxon>Bacillati</taxon>
        <taxon>Bacillota</taxon>
        <taxon>Clostridia</taxon>
        <taxon>Eubacteriales</taxon>
        <taxon>Desulfallaceae</taxon>
        <taxon>Desulfoscipio</taxon>
    </lineage>
</organism>
<dbReference type="Proteomes" id="UP000199584">
    <property type="component" value="Unassembled WGS sequence"/>
</dbReference>
<accession>A0A1I6EB84</accession>
<keyword evidence="3" id="KW-1185">Reference proteome</keyword>
<dbReference type="AlphaFoldDB" id="A0A1I6EB84"/>
<name>A0A1I6EB84_9FIRM</name>
<keyword evidence="1" id="KW-1133">Transmembrane helix</keyword>
<feature type="transmembrane region" description="Helical" evidence="1">
    <location>
        <begin position="21"/>
        <end position="48"/>
    </location>
</feature>
<reference evidence="3" key="1">
    <citation type="submission" date="2016-10" db="EMBL/GenBank/DDBJ databases">
        <authorList>
            <person name="Varghese N."/>
            <person name="Submissions S."/>
        </authorList>
    </citation>
    <scope>NUCLEOTIDE SEQUENCE [LARGE SCALE GENOMIC DNA]</scope>
    <source>
        <strain evidence="3">DSM 3669</strain>
    </source>
</reference>
<proteinExistence type="predicted"/>
<dbReference type="EMBL" id="FOYM01000033">
    <property type="protein sequence ID" value="SFR14841.1"/>
    <property type="molecule type" value="Genomic_DNA"/>
</dbReference>
<protein>
    <submittedName>
        <fullName evidence="2">Uncharacterized protein</fullName>
    </submittedName>
</protein>
<keyword evidence="1" id="KW-0812">Transmembrane</keyword>
<keyword evidence="1" id="KW-0472">Membrane</keyword>
<sequence length="49" mass="5398">MPGEHGREKGGGSNKIKIGRLYVDPIFLLVFLFFAASAGLLLFFLWLAS</sequence>
<evidence type="ECO:0000313" key="3">
    <source>
        <dbReference type="Proteomes" id="UP000199584"/>
    </source>
</evidence>